<reference evidence="2" key="1">
    <citation type="submission" date="2025-08" db="UniProtKB">
        <authorList>
            <consortium name="RefSeq"/>
        </authorList>
    </citation>
    <scope>IDENTIFICATION</scope>
</reference>
<accession>A0AAJ6ZIR0</accession>
<gene>
    <name evidence="2" type="primary">LOC106122020</name>
</gene>
<protein>
    <submittedName>
        <fullName evidence="2">Uncharacterized protein LOC106122020</fullName>
    </submittedName>
</protein>
<evidence type="ECO:0000256" key="1">
    <source>
        <dbReference type="SAM" id="SignalP"/>
    </source>
</evidence>
<keyword evidence="1" id="KW-0732">Signal</keyword>
<feature type="signal peptide" evidence="1">
    <location>
        <begin position="1"/>
        <end position="18"/>
    </location>
</feature>
<evidence type="ECO:0000313" key="2">
    <source>
        <dbReference type="RefSeq" id="XP_013173322.1"/>
    </source>
</evidence>
<dbReference type="RefSeq" id="XP_013173322.1">
    <property type="nucleotide sequence ID" value="XM_013317868.1"/>
</dbReference>
<dbReference type="GeneID" id="106122020"/>
<dbReference type="AlphaFoldDB" id="A0AAJ6ZIR0"/>
<feature type="chain" id="PRO_5042561398" evidence="1">
    <location>
        <begin position="19"/>
        <end position="102"/>
    </location>
</feature>
<name>A0AAJ6ZIR0_PAPXU</name>
<dbReference type="Proteomes" id="UP000694872">
    <property type="component" value="Unplaced"/>
</dbReference>
<dbReference type="KEGG" id="pxu:106122020"/>
<organism evidence="2">
    <name type="scientific">Papilio xuthus</name>
    <name type="common">Asian swallowtail butterfly</name>
    <dbReference type="NCBI Taxonomy" id="66420"/>
    <lineage>
        <taxon>Eukaryota</taxon>
        <taxon>Metazoa</taxon>
        <taxon>Ecdysozoa</taxon>
        <taxon>Arthropoda</taxon>
        <taxon>Hexapoda</taxon>
        <taxon>Insecta</taxon>
        <taxon>Pterygota</taxon>
        <taxon>Neoptera</taxon>
        <taxon>Endopterygota</taxon>
        <taxon>Lepidoptera</taxon>
        <taxon>Glossata</taxon>
        <taxon>Ditrysia</taxon>
        <taxon>Papilionoidea</taxon>
        <taxon>Papilionidae</taxon>
        <taxon>Papilioninae</taxon>
        <taxon>Papilio</taxon>
    </lineage>
</organism>
<proteinExistence type="predicted"/>
<sequence length="102" mass="11666">MKTVAFLVLLAAINMVYSEPLRDYRGCQYIHGICVRECEEGTRAYVRDCDYAKPEATCDVPNPEVDLRGKICDYSQCYCEEPTVRDPITKKCVKLEDCTKSK</sequence>